<dbReference type="Proteomes" id="UP000183263">
    <property type="component" value="Unassembled WGS sequence"/>
</dbReference>
<feature type="region of interest" description="Disordered" evidence="1">
    <location>
        <begin position="1"/>
        <end position="26"/>
    </location>
</feature>
<protein>
    <submittedName>
        <fullName evidence="2">Uncharacterized protein</fullName>
    </submittedName>
</protein>
<name>A0A1G8L0W6_9NOCA</name>
<evidence type="ECO:0000313" key="2">
    <source>
        <dbReference type="EMBL" id="SDI49261.1"/>
    </source>
</evidence>
<reference evidence="2 3" key="1">
    <citation type="submission" date="2016-10" db="EMBL/GenBank/DDBJ databases">
        <authorList>
            <person name="de Groot N.N."/>
        </authorList>
    </citation>
    <scope>NUCLEOTIDE SEQUENCE [LARGE SCALE GENOMIC DNA]</scope>
    <source>
        <strain evidence="2 3">DSM 44892</strain>
    </source>
</reference>
<proteinExistence type="predicted"/>
<evidence type="ECO:0000313" key="3">
    <source>
        <dbReference type="Proteomes" id="UP000183263"/>
    </source>
</evidence>
<accession>A0A1G8L0W6</accession>
<evidence type="ECO:0000256" key="1">
    <source>
        <dbReference type="SAM" id="MobiDB-lite"/>
    </source>
</evidence>
<gene>
    <name evidence="2" type="ORF">SAMN05444695_10825</name>
</gene>
<dbReference type="EMBL" id="FNDN01000008">
    <property type="protein sequence ID" value="SDI49261.1"/>
    <property type="molecule type" value="Genomic_DNA"/>
</dbReference>
<keyword evidence="3" id="KW-1185">Reference proteome</keyword>
<dbReference type="RefSeq" id="WP_246442223.1">
    <property type="nucleotide sequence ID" value="NZ_CP048813.1"/>
</dbReference>
<sequence length="115" mass="13149">MAIESDPEREPEVDFAHTEQAARNRQEKAVGIARYVWDRAIAPDELLAMPEETLRKLARAAEAHPPRSRETWTAVADLLDRKTRWATQHPDHPASVPAHADEKIMWVKPPITPWT</sequence>
<organism evidence="2 3">
    <name type="scientific">Rhodococcus triatomae</name>
    <dbReference type="NCBI Taxonomy" id="300028"/>
    <lineage>
        <taxon>Bacteria</taxon>
        <taxon>Bacillati</taxon>
        <taxon>Actinomycetota</taxon>
        <taxon>Actinomycetes</taxon>
        <taxon>Mycobacteriales</taxon>
        <taxon>Nocardiaceae</taxon>
        <taxon>Rhodococcus</taxon>
    </lineage>
</organism>
<dbReference type="AlphaFoldDB" id="A0A1G8L0W6"/>